<proteinExistence type="predicted"/>
<protein>
    <submittedName>
        <fullName evidence="1">Uncharacterized protein</fullName>
    </submittedName>
</protein>
<evidence type="ECO:0000313" key="2">
    <source>
        <dbReference type="Proteomes" id="UP000035054"/>
    </source>
</evidence>
<dbReference type="AlphaFoldDB" id="A0A6N3X500"/>
<organism evidence="1 2">
    <name type="scientific">Candidatus Synechococcus spongiarum 142</name>
    <dbReference type="NCBI Taxonomy" id="1608213"/>
    <lineage>
        <taxon>Bacteria</taxon>
        <taxon>Bacillati</taxon>
        <taxon>Cyanobacteriota</taxon>
        <taxon>Cyanophyceae</taxon>
        <taxon>Synechococcales</taxon>
        <taxon>Synechococcaceae</taxon>
        <taxon>Synechococcus</taxon>
    </lineage>
</organism>
<comment type="caution">
    <text evidence="1">The sequence shown here is derived from an EMBL/GenBank/DDBJ whole genome shotgun (WGS) entry which is preliminary data.</text>
</comment>
<evidence type="ECO:0000313" key="1">
    <source>
        <dbReference type="EMBL" id="KKZ14584.1"/>
    </source>
</evidence>
<sequence length="72" mass="7900">MLVAPLKGGAPPSSWVDRETEGLVHEILGSGISGELTRRTLLTQTDENFRERCLAAYFSRDPTQQILALASQ</sequence>
<name>A0A6N3X500_9SYNE</name>
<accession>A0A6N3X500</accession>
<reference evidence="1 2" key="1">
    <citation type="submission" date="2015-01" db="EMBL/GenBank/DDBJ databases">
        <title>Lifestyle Evolution in Cyanobacterial Symbionts of Sponges.</title>
        <authorList>
            <person name="Burgsdorf I."/>
            <person name="Slaby B.M."/>
            <person name="Handley K.M."/>
            <person name="Haber M."/>
            <person name="Blom J."/>
            <person name="Marshall C.W."/>
            <person name="Gilbert J.A."/>
            <person name="Hentschel U."/>
            <person name="Steindler L."/>
        </authorList>
    </citation>
    <scope>NUCLEOTIDE SEQUENCE [LARGE SCALE GENOMIC DNA]</scope>
    <source>
        <strain evidence="1">142</strain>
    </source>
</reference>
<dbReference type="Proteomes" id="UP000035054">
    <property type="component" value="Unassembled WGS sequence"/>
</dbReference>
<dbReference type="EMBL" id="JXUO01000151">
    <property type="protein sequence ID" value="KKZ14584.1"/>
    <property type="molecule type" value="Genomic_DNA"/>
</dbReference>
<gene>
    <name evidence="1" type="ORF">TH68_04465</name>
</gene>